<dbReference type="EMBL" id="BQKA01000060">
    <property type="protein sequence ID" value="GJM51532.1"/>
    <property type="molecule type" value="Genomic_DNA"/>
</dbReference>
<sequence>MQQFIEKIQKIPKGYAILVIVTYSFLITYFFYMLNQFYFSEIERNSILSLMLKINYVVIFFSGIIVWIIMSLLFHLTALLFEGQGSFSKFLYTSSYFYLIPTLFIFVAIIILDYFEQDLPFQVLQNHMYFKISIEIINYSYIPYYILNSFLIKEMYKIVFWKSIIVISIPIISIWAITVFFSWIF</sequence>
<feature type="transmembrane region" description="Helical" evidence="1">
    <location>
        <begin position="159"/>
        <end position="184"/>
    </location>
</feature>
<evidence type="ECO:0000313" key="4">
    <source>
        <dbReference type="Proteomes" id="UP001207736"/>
    </source>
</evidence>
<evidence type="ECO:0000313" key="3">
    <source>
        <dbReference type="EMBL" id="GJM54163.1"/>
    </source>
</evidence>
<evidence type="ECO:0000313" key="5">
    <source>
        <dbReference type="Proteomes" id="UP001208692"/>
    </source>
</evidence>
<keyword evidence="1" id="KW-1133">Transmembrane helix</keyword>
<keyword evidence="1" id="KW-0812">Transmembrane</keyword>
<organism evidence="2 4">
    <name type="scientific">Capnocytophaga catalasegens</name>
    <dbReference type="NCBI Taxonomy" id="1004260"/>
    <lineage>
        <taxon>Bacteria</taxon>
        <taxon>Pseudomonadati</taxon>
        <taxon>Bacteroidota</taxon>
        <taxon>Flavobacteriia</taxon>
        <taxon>Flavobacteriales</taxon>
        <taxon>Flavobacteriaceae</taxon>
        <taxon>Capnocytophaga</taxon>
    </lineage>
</organism>
<accession>A0AAV5B1A2</accession>
<dbReference type="Proteomes" id="UP001207736">
    <property type="component" value="Unassembled WGS sequence"/>
</dbReference>
<reference evidence="2 5" key="1">
    <citation type="submission" date="2021-11" db="EMBL/GenBank/DDBJ databases">
        <title>Draft genome sequence of Capnocytophaga sp. strain KC07075 isolated from cat oral cavity.</title>
        <authorList>
            <person name="Suzuki M."/>
            <person name="Imaoka K."/>
            <person name="Kimura M."/>
            <person name="Morikawa S."/>
            <person name="Maeda K."/>
        </authorList>
    </citation>
    <scope>NUCLEOTIDE SEQUENCE</scope>
    <source>
        <strain evidence="2">KC07075</strain>
        <strain evidence="3 5">KC07079</strain>
    </source>
</reference>
<feature type="transmembrane region" description="Helical" evidence="1">
    <location>
        <begin position="127"/>
        <end position="147"/>
    </location>
</feature>
<gene>
    <name evidence="2" type="ORF">RCZ15_25050</name>
    <name evidence="3" type="ORF">RCZ16_24790</name>
</gene>
<evidence type="ECO:0000256" key="1">
    <source>
        <dbReference type="SAM" id="Phobius"/>
    </source>
</evidence>
<protein>
    <recommendedName>
        <fullName evidence="6">Yip1 domain-containing protein</fullName>
    </recommendedName>
</protein>
<feature type="transmembrane region" description="Helical" evidence="1">
    <location>
        <begin position="15"/>
        <end position="34"/>
    </location>
</feature>
<feature type="transmembrane region" description="Helical" evidence="1">
    <location>
        <begin position="96"/>
        <end position="115"/>
    </location>
</feature>
<keyword evidence="1" id="KW-0472">Membrane</keyword>
<keyword evidence="5" id="KW-1185">Reference proteome</keyword>
<dbReference type="AlphaFoldDB" id="A0AAV5B1A2"/>
<evidence type="ECO:0008006" key="6">
    <source>
        <dbReference type="Google" id="ProtNLM"/>
    </source>
</evidence>
<dbReference type="Proteomes" id="UP001208692">
    <property type="component" value="Unassembled WGS sequence"/>
</dbReference>
<dbReference type="EMBL" id="BQKB01000063">
    <property type="protein sequence ID" value="GJM54163.1"/>
    <property type="molecule type" value="Genomic_DNA"/>
</dbReference>
<name>A0AAV5B1A2_9FLAO</name>
<dbReference type="RefSeq" id="WP_264846630.1">
    <property type="nucleotide sequence ID" value="NZ_BPMA01000025.1"/>
</dbReference>
<evidence type="ECO:0000313" key="2">
    <source>
        <dbReference type="EMBL" id="GJM51532.1"/>
    </source>
</evidence>
<proteinExistence type="predicted"/>
<feature type="transmembrane region" description="Helical" evidence="1">
    <location>
        <begin position="54"/>
        <end position="76"/>
    </location>
</feature>
<comment type="caution">
    <text evidence="2">The sequence shown here is derived from an EMBL/GenBank/DDBJ whole genome shotgun (WGS) entry which is preliminary data.</text>
</comment>